<keyword evidence="3" id="KW-1185">Reference proteome</keyword>
<dbReference type="RefSeq" id="WP_344104215.1">
    <property type="nucleotide sequence ID" value="NZ_BAAANL010000006.1"/>
</dbReference>
<protein>
    <submittedName>
        <fullName evidence="2">Chromosome partitioning protein</fullName>
    </submittedName>
</protein>
<proteinExistence type="predicted"/>
<dbReference type="Gene3D" id="3.40.50.300">
    <property type="entry name" value="P-loop containing nucleotide triphosphate hydrolases"/>
    <property type="match status" value="1"/>
</dbReference>
<name>A0ABP4ZXG0_9MICO</name>
<feature type="region of interest" description="Disordered" evidence="1">
    <location>
        <begin position="68"/>
        <end position="137"/>
    </location>
</feature>
<feature type="region of interest" description="Disordered" evidence="1">
    <location>
        <begin position="151"/>
        <end position="253"/>
    </location>
</feature>
<accession>A0ABP4ZXG0</accession>
<dbReference type="InterPro" id="IPR050625">
    <property type="entry name" value="ParA/MinD_ATPase"/>
</dbReference>
<dbReference type="InterPro" id="IPR027417">
    <property type="entry name" value="P-loop_NTPase"/>
</dbReference>
<dbReference type="Proteomes" id="UP001501094">
    <property type="component" value="Unassembled WGS sequence"/>
</dbReference>
<feature type="compositionally biased region" description="Low complexity" evidence="1">
    <location>
        <begin position="95"/>
        <end position="123"/>
    </location>
</feature>
<dbReference type="EMBL" id="BAAANL010000006">
    <property type="protein sequence ID" value="GAA1868788.1"/>
    <property type="molecule type" value="Genomic_DNA"/>
</dbReference>
<dbReference type="PANTHER" id="PTHR43384:SF14">
    <property type="entry name" value="ESX-1 SECRETION-ASSOCIATED PROTEIN ESPI"/>
    <property type="match status" value="1"/>
</dbReference>
<comment type="caution">
    <text evidence="2">The sequence shown here is derived from an EMBL/GenBank/DDBJ whole genome shotgun (WGS) entry which is preliminary data.</text>
</comment>
<evidence type="ECO:0000313" key="3">
    <source>
        <dbReference type="Proteomes" id="UP001501094"/>
    </source>
</evidence>
<dbReference type="SUPFAM" id="SSF52540">
    <property type="entry name" value="P-loop containing nucleoside triphosphate hydrolases"/>
    <property type="match status" value="1"/>
</dbReference>
<dbReference type="PANTHER" id="PTHR43384">
    <property type="entry name" value="SEPTUM SITE-DETERMINING PROTEIN MIND HOMOLOG, CHLOROPLASTIC-RELATED"/>
    <property type="match status" value="1"/>
</dbReference>
<reference evidence="3" key="1">
    <citation type="journal article" date="2019" name="Int. J. Syst. Evol. Microbiol.">
        <title>The Global Catalogue of Microorganisms (GCM) 10K type strain sequencing project: providing services to taxonomists for standard genome sequencing and annotation.</title>
        <authorList>
            <consortium name="The Broad Institute Genomics Platform"/>
            <consortium name="The Broad Institute Genome Sequencing Center for Infectious Disease"/>
            <person name="Wu L."/>
            <person name="Ma J."/>
        </authorList>
    </citation>
    <scope>NUCLEOTIDE SEQUENCE [LARGE SCALE GENOMIC DNA]</scope>
    <source>
        <strain evidence="3">JCM 14326</strain>
    </source>
</reference>
<evidence type="ECO:0000313" key="2">
    <source>
        <dbReference type="EMBL" id="GAA1868788.1"/>
    </source>
</evidence>
<evidence type="ECO:0000256" key="1">
    <source>
        <dbReference type="SAM" id="MobiDB-lite"/>
    </source>
</evidence>
<gene>
    <name evidence="2" type="ORF">GCM10009751_29230</name>
</gene>
<organism evidence="2 3">
    <name type="scientific">Myceligenerans crystallogenes</name>
    <dbReference type="NCBI Taxonomy" id="316335"/>
    <lineage>
        <taxon>Bacteria</taxon>
        <taxon>Bacillati</taxon>
        <taxon>Actinomycetota</taxon>
        <taxon>Actinomycetes</taxon>
        <taxon>Micrococcales</taxon>
        <taxon>Promicromonosporaceae</taxon>
        <taxon>Myceligenerans</taxon>
    </lineage>
</organism>
<sequence>MSIGAAPGWDRGHVVAAVVRDDGSGEVVIGGNSYPIYMTTLSQARTEVMRRVVEHAIALGRPVAVTAQGPEGTSELVVHPDGSVRQGETPPEPAAPASSATPSSYAAPPSYATPSSAAPSSAAQQGHGDVPYQEPAYAGPAQAFPQHSLQARGAPDFPFPPMPDRATLRPQAPPPAAGQGTTTDAAHPEAPPRSSPFPSRAAARRRSAAPPAIPVEGPGRPPARPTENSGRPPAAPAEMPGHPLAPYPPDSDRRSFLVEERGEDPARRGVRGALARIGMHMPPSAEERAERADEAAVSQHWPGPRTVAVVNGKGGAGKTPGTVLLSSVFAAHGGSGVVAWDNNQTRGTLGWRTQQGPHDATLHDLLPQIEHFLGPSAQLADLAWYVHHQPQMRFDVLRSKPMVLADEQRISSGDVDAIHAVLSKYYRLIFIDSGNDESDPMWLRMIDHTDQIVVATTTRDDHAEAGALLLEALAARDPRSAELARGAVVLVSQADPKATPPELQQVVRGYRNLAREVVTVPFDPGMVDGQLSLRRLRPATQRAWLAAGAAIARGF</sequence>